<dbReference type="Proteomes" id="UP000234498">
    <property type="component" value="Unassembled WGS sequence"/>
</dbReference>
<organism evidence="1 2">
    <name type="scientific">Brevibacterium linens</name>
    <dbReference type="NCBI Taxonomy" id="1703"/>
    <lineage>
        <taxon>Bacteria</taxon>
        <taxon>Bacillati</taxon>
        <taxon>Actinomycetota</taxon>
        <taxon>Actinomycetes</taxon>
        <taxon>Micrococcales</taxon>
        <taxon>Brevibacteriaceae</taxon>
        <taxon>Brevibacterium</taxon>
    </lineage>
</organism>
<evidence type="ECO:0000313" key="2">
    <source>
        <dbReference type="Proteomes" id="UP000234498"/>
    </source>
</evidence>
<name>A0A2H1IVG0_BRELN</name>
<proteinExistence type="predicted"/>
<dbReference type="RefSeq" id="WP_170286933.1">
    <property type="nucleotide sequence ID" value="NZ_FXZA01000006.1"/>
</dbReference>
<dbReference type="AlphaFoldDB" id="A0A2H1IVG0"/>
<dbReference type="EMBL" id="FXZA01000006">
    <property type="protein sequence ID" value="SMX78972.1"/>
    <property type="molecule type" value="Genomic_DNA"/>
</dbReference>
<reference evidence="1 2" key="1">
    <citation type="submission" date="2017-03" db="EMBL/GenBank/DDBJ databases">
        <authorList>
            <person name="Afonso C.L."/>
            <person name="Miller P.J."/>
            <person name="Scott M.A."/>
            <person name="Spackman E."/>
            <person name="Goraichik I."/>
            <person name="Dimitrov K.M."/>
            <person name="Suarez D.L."/>
            <person name="Swayne D.E."/>
        </authorList>
    </citation>
    <scope>NUCLEOTIDE SEQUENCE [LARGE SCALE GENOMIC DNA]</scope>
    <source>
        <strain evidence="1 2">Mu101</strain>
    </source>
</reference>
<evidence type="ECO:0000313" key="1">
    <source>
        <dbReference type="EMBL" id="SMX78972.1"/>
    </source>
</evidence>
<accession>A0A2H1IVG0</accession>
<gene>
    <name evidence="1" type="ORF">BLIN101_01612</name>
</gene>
<sequence length="55" mass="5791">MNFEAVHVLNSADNVAEAAACLRRPACAHPCTRLLAAGSGSALNSRFGERKPKIP</sequence>
<protein>
    <submittedName>
        <fullName evidence="1">Uncharacterized protein</fullName>
    </submittedName>
</protein>